<sequence length="868" mass="95641">MNEESIFTAAIAIDSPEERDQFLDSACGDNLELRQAVQRLLKLSDSAGSFLEHPILEVPPDFDGVNPITVSGNRFTPDAGCEGALGGTDMKQNPHRESDEVPLSYLEPASREDSLGLLGHYEVLNVVGKGAFGMVLRAFDTKLERIVAIKVLAPEMASMSPARKRFLREARTSARIRHENVVRIHSVEEEPIPYLVMEFIPGRTLQQQIEERGPLDLPSVLRLGKQIAEGLAAAHAQDLIHRDIKPGNILLEGDMEERVKITDFGLARTVDDASMTQSGMIAGTPMYMAPEQANGHNLDQRADLFSLGSVLYQMVTGRPPFRAPSTIAVLKRVTEETPRSILEIIPETPSWICELIGHLHAKNPAERYSSAREVSELLERCADDLQAGRIPEIPDPSKTVTETPVDVSATRPRRSKILRQSPLMKIAAAVVIILGLAGFTEATGVTKLASTVIRLTTGSGTLVIETDDPGLKVAINGEEVTISGGGVEELTLRPGEYEVTALKDGKPVNQELVAITRNGRKVVRMSLEPNTIISKSLGTRSATDWHGWPADAPKPARVPFDDEQAKSYQEAWAKYYNVPVEFENNIGMKFCLIPAGEFVMGSSEEEIKKLLAEAREKKMPDWFMEKIPTEGPQHKVTLTTPFSLGIHPVTRGQFRQFVEATGYKTDAEEDGKGGYGRRDGKWIQSPEFLWNTNPGFETEQNDTHPVVNVSWNDAVAFCKWLSSEAKGTYRLPTEAEWEFACRAGNPGLFCFGDDQSRLADYAWYGGMGGLGTKPVGQKAKNAFGIFDIHGNVWEWCHDGFALYDAANMIDPVGNNRFQLRVARGGAFSTQPSAVRSARRSDGTPTTRYYANGFRVLLAAESARQPHDE</sequence>
<dbReference type="SMART" id="SM00220">
    <property type="entry name" value="S_TKc"/>
    <property type="match status" value="1"/>
</dbReference>
<dbReference type="SUPFAM" id="SSF56436">
    <property type="entry name" value="C-type lectin-like"/>
    <property type="match status" value="1"/>
</dbReference>
<dbReference type="InterPro" id="IPR000719">
    <property type="entry name" value="Prot_kinase_dom"/>
</dbReference>
<evidence type="ECO:0000256" key="6">
    <source>
        <dbReference type="ARBA" id="ARBA00022840"/>
    </source>
</evidence>
<dbReference type="InterPro" id="IPR017441">
    <property type="entry name" value="Protein_kinase_ATP_BS"/>
</dbReference>
<dbReference type="InterPro" id="IPR051043">
    <property type="entry name" value="Sulfatase_Mod_Factor_Kinase"/>
</dbReference>
<dbReference type="FunFam" id="1.10.510.10:FF:000021">
    <property type="entry name" value="Serine/threonine protein kinase"/>
    <property type="match status" value="1"/>
</dbReference>
<dbReference type="InterPro" id="IPR008271">
    <property type="entry name" value="Ser/Thr_kinase_AS"/>
</dbReference>
<protein>
    <recommendedName>
        <fullName evidence="1">non-specific serine/threonine protein kinase</fullName>
        <ecNumber evidence="1">2.7.11.1</ecNumber>
    </recommendedName>
</protein>
<feature type="domain" description="Protein kinase" evidence="8">
    <location>
        <begin position="121"/>
        <end position="378"/>
    </location>
</feature>
<dbReference type="CDD" id="cd14014">
    <property type="entry name" value="STKc_PknB_like"/>
    <property type="match status" value="1"/>
</dbReference>
<reference evidence="9 10" key="1">
    <citation type="submission" date="2019-02" db="EMBL/GenBank/DDBJ databases">
        <title>Deep-cultivation of Planctomycetes and their phenomic and genomic characterization uncovers novel biology.</title>
        <authorList>
            <person name="Wiegand S."/>
            <person name="Jogler M."/>
            <person name="Boedeker C."/>
            <person name="Pinto D."/>
            <person name="Vollmers J."/>
            <person name="Rivas-Marin E."/>
            <person name="Kohn T."/>
            <person name="Peeters S.H."/>
            <person name="Heuer A."/>
            <person name="Rast P."/>
            <person name="Oberbeckmann S."/>
            <person name="Bunk B."/>
            <person name="Jeske O."/>
            <person name="Meyerdierks A."/>
            <person name="Storesund J.E."/>
            <person name="Kallscheuer N."/>
            <person name="Luecker S."/>
            <person name="Lage O.M."/>
            <person name="Pohl T."/>
            <person name="Merkel B.J."/>
            <person name="Hornburger P."/>
            <person name="Mueller R.-W."/>
            <person name="Bruemmer F."/>
            <person name="Labrenz M."/>
            <person name="Spormann A.M."/>
            <person name="Op den Camp H."/>
            <person name="Overmann J."/>
            <person name="Amann R."/>
            <person name="Jetten M.S.M."/>
            <person name="Mascher T."/>
            <person name="Medema M.H."/>
            <person name="Devos D.P."/>
            <person name="Kaster A.-K."/>
            <person name="Ovreas L."/>
            <person name="Rohde M."/>
            <person name="Galperin M.Y."/>
            <person name="Jogler C."/>
        </authorList>
    </citation>
    <scope>NUCLEOTIDE SEQUENCE [LARGE SCALE GENOMIC DNA]</scope>
    <source>
        <strain evidence="9 10">V6</strain>
    </source>
</reference>
<keyword evidence="2" id="KW-0723">Serine/threonine-protein kinase</keyword>
<keyword evidence="3 9" id="KW-0808">Transferase</keyword>
<organism evidence="9 10">
    <name type="scientific">Gimesia chilikensis</name>
    <dbReference type="NCBI Taxonomy" id="2605989"/>
    <lineage>
        <taxon>Bacteria</taxon>
        <taxon>Pseudomonadati</taxon>
        <taxon>Planctomycetota</taxon>
        <taxon>Planctomycetia</taxon>
        <taxon>Planctomycetales</taxon>
        <taxon>Planctomycetaceae</taxon>
        <taxon>Gimesia</taxon>
    </lineage>
</organism>
<dbReference type="PANTHER" id="PTHR23150:SF19">
    <property type="entry name" value="FORMYLGLYCINE-GENERATING ENZYME"/>
    <property type="match status" value="1"/>
</dbReference>
<dbReference type="InterPro" id="IPR005532">
    <property type="entry name" value="SUMF_dom"/>
</dbReference>
<dbReference type="InterPro" id="IPR011009">
    <property type="entry name" value="Kinase-like_dom_sf"/>
</dbReference>
<dbReference type="EMBL" id="CP036347">
    <property type="protein sequence ID" value="QDU02303.1"/>
    <property type="molecule type" value="Genomic_DNA"/>
</dbReference>
<accession>A0A517WAM0</accession>
<dbReference type="InterPro" id="IPR042095">
    <property type="entry name" value="SUMF_sf"/>
</dbReference>
<keyword evidence="4 7" id="KW-0547">Nucleotide-binding</keyword>
<proteinExistence type="predicted"/>
<dbReference type="PROSITE" id="PS50011">
    <property type="entry name" value="PROTEIN_KINASE_DOM"/>
    <property type="match status" value="1"/>
</dbReference>
<dbReference type="PROSITE" id="PS00107">
    <property type="entry name" value="PROTEIN_KINASE_ATP"/>
    <property type="match status" value="1"/>
</dbReference>
<evidence type="ECO:0000256" key="2">
    <source>
        <dbReference type="ARBA" id="ARBA00022527"/>
    </source>
</evidence>
<dbReference type="GO" id="GO:0120147">
    <property type="term" value="F:formylglycine-generating oxidase activity"/>
    <property type="evidence" value="ECO:0007669"/>
    <property type="project" value="TreeGrafter"/>
</dbReference>
<dbReference type="Gene3D" id="1.10.510.10">
    <property type="entry name" value="Transferase(Phosphotransferase) domain 1"/>
    <property type="match status" value="1"/>
</dbReference>
<evidence type="ECO:0000256" key="3">
    <source>
        <dbReference type="ARBA" id="ARBA00022679"/>
    </source>
</evidence>
<evidence type="ECO:0000259" key="8">
    <source>
        <dbReference type="PROSITE" id="PS50011"/>
    </source>
</evidence>
<keyword evidence="5 9" id="KW-0418">Kinase</keyword>
<dbReference type="RefSeq" id="WP_145038999.1">
    <property type="nucleotide sequence ID" value="NZ_CP036347.1"/>
</dbReference>
<evidence type="ECO:0000256" key="5">
    <source>
        <dbReference type="ARBA" id="ARBA00022777"/>
    </source>
</evidence>
<evidence type="ECO:0000256" key="1">
    <source>
        <dbReference type="ARBA" id="ARBA00012513"/>
    </source>
</evidence>
<dbReference type="AlphaFoldDB" id="A0A517WAM0"/>
<dbReference type="Pfam" id="PF03781">
    <property type="entry name" value="FGE-sulfatase"/>
    <property type="match status" value="1"/>
</dbReference>
<gene>
    <name evidence="9" type="primary">prkC_9</name>
    <name evidence="9" type="ORF">V6x_20050</name>
</gene>
<dbReference type="PROSITE" id="PS00108">
    <property type="entry name" value="PROTEIN_KINASE_ST"/>
    <property type="match status" value="1"/>
</dbReference>
<dbReference type="Gene3D" id="3.90.1580.10">
    <property type="entry name" value="paralog of FGE (formylglycine-generating enzyme)"/>
    <property type="match status" value="1"/>
</dbReference>
<name>A0A517WAM0_9PLAN</name>
<evidence type="ECO:0000313" key="10">
    <source>
        <dbReference type="Proteomes" id="UP000320722"/>
    </source>
</evidence>
<evidence type="ECO:0000256" key="7">
    <source>
        <dbReference type="PROSITE-ProRule" id="PRU10141"/>
    </source>
</evidence>
<feature type="binding site" evidence="7">
    <location>
        <position position="150"/>
    </location>
    <ligand>
        <name>ATP</name>
        <dbReference type="ChEBI" id="CHEBI:30616"/>
    </ligand>
</feature>
<dbReference type="Proteomes" id="UP000320722">
    <property type="component" value="Chromosome"/>
</dbReference>
<dbReference type="PANTHER" id="PTHR23150">
    <property type="entry name" value="SULFATASE MODIFYING FACTOR 1, 2"/>
    <property type="match status" value="1"/>
</dbReference>
<dbReference type="GO" id="GO:0005524">
    <property type="term" value="F:ATP binding"/>
    <property type="evidence" value="ECO:0007669"/>
    <property type="project" value="UniProtKB-UniRule"/>
</dbReference>
<dbReference type="GO" id="GO:0004674">
    <property type="term" value="F:protein serine/threonine kinase activity"/>
    <property type="evidence" value="ECO:0007669"/>
    <property type="project" value="UniProtKB-KW"/>
</dbReference>
<evidence type="ECO:0000256" key="4">
    <source>
        <dbReference type="ARBA" id="ARBA00022741"/>
    </source>
</evidence>
<dbReference type="EC" id="2.7.11.1" evidence="1"/>
<dbReference type="SUPFAM" id="SSF56112">
    <property type="entry name" value="Protein kinase-like (PK-like)"/>
    <property type="match status" value="1"/>
</dbReference>
<keyword evidence="6 7" id="KW-0067">ATP-binding</keyword>
<evidence type="ECO:0000313" key="9">
    <source>
        <dbReference type="EMBL" id="QDU02303.1"/>
    </source>
</evidence>
<dbReference type="Pfam" id="PF00069">
    <property type="entry name" value="Pkinase"/>
    <property type="match status" value="1"/>
</dbReference>
<dbReference type="Gene3D" id="3.30.200.20">
    <property type="entry name" value="Phosphorylase Kinase, domain 1"/>
    <property type="match status" value="1"/>
</dbReference>
<dbReference type="InterPro" id="IPR016187">
    <property type="entry name" value="CTDL_fold"/>
</dbReference>